<dbReference type="InterPro" id="IPR004167">
    <property type="entry name" value="PSBD"/>
</dbReference>
<reference evidence="10 11" key="1">
    <citation type="submission" date="2024-05" db="EMBL/GenBank/DDBJ databases">
        <authorList>
            <person name="Liu Q."/>
            <person name="Xin Y.-H."/>
        </authorList>
    </citation>
    <scope>NUCLEOTIDE SEQUENCE [LARGE SCALE GENOMIC DNA]</scope>
    <source>
        <strain evidence="10 11">CGMCC 1.10181</strain>
    </source>
</reference>
<dbReference type="InterPro" id="IPR023213">
    <property type="entry name" value="CAT-like_dom_sf"/>
</dbReference>
<dbReference type="PANTHER" id="PTHR43178">
    <property type="entry name" value="DIHYDROLIPOAMIDE ACETYLTRANSFERASE COMPONENT OF PYRUVATE DEHYDROGENASE COMPLEX"/>
    <property type="match status" value="1"/>
</dbReference>
<dbReference type="PANTHER" id="PTHR43178:SF5">
    <property type="entry name" value="LIPOAMIDE ACYLTRANSFERASE COMPONENT OF BRANCHED-CHAIN ALPHA-KETO ACID DEHYDROGENASE COMPLEX, MITOCHONDRIAL"/>
    <property type="match status" value="1"/>
</dbReference>
<dbReference type="Pfam" id="PF00198">
    <property type="entry name" value="2-oxoacid_dh"/>
    <property type="match status" value="1"/>
</dbReference>
<dbReference type="InterPro" id="IPR050743">
    <property type="entry name" value="2-oxoacid_DH_E2_comp"/>
</dbReference>
<evidence type="ECO:0000256" key="7">
    <source>
        <dbReference type="RuleBase" id="RU003423"/>
    </source>
</evidence>
<evidence type="ECO:0000313" key="11">
    <source>
        <dbReference type="Proteomes" id="UP001419910"/>
    </source>
</evidence>
<accession>A0ABU9YBU6</accession>
<dbReference type="Gene3D" id="2.40.50.100">
    <property type="match status" value="1"/>
</dbReference>
<feature type="domain" description="Peripheral subunit-binding (PSBD)" evidence="9">
    <location>
        <begin position="108"/>
        <end position="145"/>
    </location>
</feature>
<organism evidence="10 11">
    <name type="scientific">Sphingomonas oligophenolica</name>
    <dbReference type="NCBI Taxonomy" id="301154"/>
    <lineage>
        <taxon>Bacteria</taxon>
        <taxon>Pseudomonadati</taxon>
        <taxon>Pseudomonadota</taxon>
        <taxon>Alphaproteobacteria</taxon>
        <taxon>Sphingomonadales</taxon>
        <taxon>Sphingomonadaceae</taxon>
        <taxon>Sphingomonas</taxon>
    </lineage>
</organism>
<evidence type="ECO:0000256" key="1">
    <source>
        <dbReference type="ARBA" id="ARBA00001938"/>
    </source>
</evidence>
<dbReference type="CDD" id="cd06849">
    <property type="entry name" value="lipoyl_domain"/>
    <property type="match status" value="1"/>
</dbReference>
<keyword evidence="4 7" id="KW-0808">Transferase</keyword>
<dbReference type="InterPro" id="IPR001078">
    <property type="entry name" value="2-oxoacid_DH_actylTfrase"/>
</dbReference>
<evidence type="ECO:0000256" key="5">
    <source>
        <dbReference type="ARBA" id="ARBA00022823"/>
    </source>
</evidence>
<comment type="similarity">
    <text evidence="2 7">Belongs to the 2-oxoacid dehydrogenase family.</text>
</comment>
<dbReference type="Proteomes" id="UP001419910">
    <property type="component" value="Unassembled WGS sequence"/>
</dbReference>
<dbReference type="Gene3D" id="3.30.559.10">
    <property type="entry name" value="Chloramphenicol acetyltransferase-like domain"/>
    <property type="match status" value="1"/>
</dbReference>
<protein>
    <recommendedName>
        <fullName evidence="7">Dihydrolipoamide acetyltransferase component of pyruvate dehydrogenase complex</fullName>
        <ecNumber evidence="7">2.3.1.-</ecNumber>
    </recommendedName>
</protein>
<comment type="caution">
    <text evidence="10">The sequence shown here is derived from an EMBL/GenBank/DDBJ whole genome shotgun (WGS) entry which is preliminary data.</text>
</comment>
<dbReference type="InterPro" id="IPR003016">
    <property type="entry name" value="2-oxoA_DH_lipoyl-BS"/>
</dbReference>
<dbReference type="PROSITE" id="PS51826">
    <property type="entry name" value="PSBD"/>
    <property type="match status" value="1"/>
</dbReference>
<keyword evidence="11" id="KW-1185">Reference proteome</keyword>
<dbReference type="PROSITE" id="PS00189">
    <property type="entry name" value="LIPOYL"/>
    <property type="match status" value="1"/>
</dbReference>
<dbReference type="InterPro" id="IPR011053">
    <property type="entry name" value="Single_hybrid_motif"/>
</dbReference>
<proteinExistence type="inferred from homology"/>
<dbReference type="Pfam" id="PF02817">
    <property type="entry name" value="E3_binding"/>
    <property type="match status" value="1"/>
</dbReference>
<gene>
    <name evidence="10" type="ORF">ABC974_26865</name>
</gene>
<sequence>MIDILVPFEQEGTKAIVRSWLKQPGDRVSLNDPLVELETDKVTQEVPSPGDGILDLILLDAGAEAVPGDILGRLRSADAVVAAETAEVASPQAAARGAAAALSLGEPHLSPAVRRAVRQHDVDVAALTGTGRGGRITRADVNHYLVERDRARAPVGSAPDPQVAAPATVAAPSAAGSIRSLPHDRMRLAIAQNMLNSVTVAPHVTAVFECDFGAIMAHRARHKSDFQKAGANLTFTAYLIAASAEAMKVAPAINSRWYDDRLDIYDDINIGVGTALGDKGLVVPVVGQAQELSLLGIAKRLTDLTGRAREGKLTPQDIRGGTFTISNHGVSGSLFATPIIIAQPQSAILGVGKLEKRVVVREVGGADTIQMRPLCYVSLTIDHRVVDGHQTNLWLSRFVEVIERWPLDG</sequence>
<dbReference type="EC" id="2.3.1.-" evidence="7"/>
<evidence type="ECO:0000256" key="3">
    <source>
        <dbReference type="ARBA" id="ARBA00011484"/>
    </source>
</evidence>
<dbReference type="InterPro" id="IPR000089">
    <property type="entry name" value="Biotin_lipoyl"/>
</dbReference>
<name>A0ABU9YBU6_9SPHN</name>
<evidence type="ECO:0000256" key="4">
    <source>
        <dbReference type="ARBA" id="ARBA00022679"/>
    </source>
</evidence>
<evidence type="ECO:0000259" key="8">
    <source>
        <dbReference type="PROSITE" id="PS50968"/>
    </source>
</evidence>
<dbReference type="Pfam" id="PF00364">
    <property type="entry name" value="Biotin_lipoyl"/>
    <property type="match status" value="1"/>
</dbReference>
<keyword evidence="6 7" id="KW-0012">Acyltransferase</keyword>
<keyword evidence="5 7" id="KW-0450">Lipoyl</keyword>
<dbReference type="SUPFAM" id="SSF47005">
    <property type="entry name" value="Peripheral subunit-binding domain of 2-oxo acid dehydrogenase complex"/>
    <property type="match status" value="1"/>
</dbReference>
<dbReference type="Gene3D" id="4.10.320.10">
    <property type="entry name" value="E3-binding domain"/>
    <property type="match status" value="1"/>
</dbReference>
<evidence type="ECO:0000313" key="10">
    <source>
        <dbReference type="EMBL" id="MEN2793275.1"/>
    </source>
</evidence>
<evidence type="ECO:0000256" key="2">
    <source>
        <dbReference type="ARBA" id="ARBA00007317"/>
    </source>
</evidence>
<evidence type="ECO:0000259" key="9">
    <source>
        <dbReference type="PROSITE" id="PS51826"/>
    </source>
</evidence>
<comment type="cofactor">
    <cofactor evidence="1 7">
        <name>(R)-lipoate</name>
        <dbReference type="ChEBI" id="CHEBI:83088"/>
    </cofactor>
</comment>
<dbReference type="InterPro" id="IPR036625">
    <property type="entry name" value="E3-bd_dom_sf"/>
</dbReference>
<evidence type="ECO:0000256" key="6">
    <source>
        <dbReference type="ARBA" id="ARBA00023315"/>
    </source>
</evidence>
<dbReference type="PROSITE" id="PS50968">
    <property type="entry name" value="BIOTINYL_LIPOYL"/>
    <property type="match status" value="1"/>
</dbReference>
<feature type="domain" description="Lipoyl-binding" evidence="8">
    <location>
        <begin position="1"/>
        <end position="75"/>
    </location>
</feature>
<dbReference type="RefSeq" id="WP_343892181.1">
    <property type="nucleotide sequence ID" value="NZ_BAAAEH010000053.1"/>
</dbReference>
<dbReference type="EMBL" id="JBDIME010000042">
    <property type="protein sequence ID" value="MEN2793275.1"/>
    <property type="molecule type" value="Genomic_DNA"/>
</dbReference>
<dbReference type="SUPFAM" id="SSF52777">
    <property type="entry name" value="CoA-dependent acyltransferases"/>
    <property type="match status" value="1"/>
</dbReference>
<comment type="subunit">
    <text evidence="3">Forms a 24-polypeptide structural core with octahedral symmetry.</text>
</comment>
<dbReference type="SUPFAM" id="SSF51230">
    <property type="entry name" value="Single hybrid motif"/>
    <property type="match status" value="1"/>
</dbReference>